<evidence type="ECO:0000256" key="3">
    <source>
        <dbReference type="ARBA" id="ARBA00023015"/>
    </source>
</evidence>
<protein>
    <recommendedName>
        <fullName evidence="2">Regulatory protein zeste</fullName>
    </recommendedName>
</protein>
<feature type="coiled-coil region" evidence="6">
    <location>
        <begin position="256"/>
        <end position="290"/>
    </location>
</feature>
<feature type="compositionally biased region" description="Polar residues" evidence="7">
    <location>
        <begin position="183"/>
        <end position="192"/>
    </location>
</feature>
<keyword evidence="4" id="KW-0804">Transcription</keyword>
<reference evidence="9" key="1">
    <citation type="submission" date="2022-01" db="EMBL/GenBank/DDBJ databases">
        <authorList>
            <person name="King R."/>
        </authorList>
    </citation>
    <scope>NUCLEOTIDE SEQUENCE</scope>
</reference>
<organism evidence="9 10">
    <name type="scientific">Ceutorhynchus assimilis</name>
    <name type="common">cabbage seed weevil</name>
    <dbReference type="NCBI Taxonomy" id="467358"/>
    <lineage>
        <taxon>Eukaryota</taxon>
        <taxon>Metazoa</taxon>
        <taxon>Ecdysozoa</taxon>
        <taxon>Arthropoda</taxon>
        <taxon>Hexapoda</taxon>
        <taxon>Insecta</taxon>
        <taxon>Pterygota</taxon>
        <taxon>Neoptera</taxon>
        <taxon>Endopterygota</taxon>
        <taxon>Coleoptera</taxon>
        <taxon>Polyphaga</taxon>
        <taxon>Cucujiformia</taxon>
        <taxon>Curculionidae</taxon>
        <taxon>Ceutorhynchinae</taxon>
        <taxon>Ceutorhynchus</taxon>
    </lineage>
</organism>
<evidence type="ECO:0000256" key="2">
    <source>
        <dbReference type="ARBA" id="ARBA00016807"/>
    </source>
</evidence>
<comment type="function">
    <text evidence="5">Involved in transvection phenomena (= synapsis-dependent gene expression), where the synaptic pairing of chromosomes carrying genes with which zeste interacts influences the expression of these genes. Zeste binds to DNA and stimulates transcription from a nearby promoter.</text>
</comment>
<name>A0A9N9QNL0_9CUCU</name>
<dbReference type="Pfam" id="PF13873">
    <property type="entry name" value="Myb_DNA-bind_5"/>
    <property type="match status" value="1"/>
</dbReference>
<evidence type="ECO:0000256" key="1">
    <source>
        <dbReference type="ARBA" id="ARBA00011764"/>
    </source>
</evidence>
<accession>A0A9N9QNL0</accession>
<gene>
    <name evidence="9" type="ORF">CEUTPL_LOCUS7490</name>
</gene>
<dbReference type="Proteomes" id="UP001152799">
    <property type="component" value="Chromosome 3"/>
</dbReference>
<evidence type="ECO:0000256" key="5">
    <source>
        <dbReference type="ARBA" id="ARBA00025466"/>
    </source>
</evidence>
<evidence type="ECO:0000313" key="10">
    <source>
        <dbReference type="Proteomes" id="UP001152799"/>
    </source>
</evidence>
<evidence type="ECO:0000256" key="7">
    <source>
        <dbReference type="SAM" id="MobiDB-lite"/>
    </source>
</evidence>
<dbReference type="PANTHER" id="PTHR21411:SF0">
    <property type="entry name" value="REGULATORY PROTEIN ZESTE"/>
    <property type="match status" value="1"/>
</dbReference>
<evidence type="ECO:0000256" key="4">
    <source>
        <dbReference type="ARBA" id="ARBA00023163"/>
    </source>
</evidence>
<dbReference type="PANTHER" id="PTHR21411">
    <property type="entry name" value="APONTIC"/>
    <property type="match status" value="1"/>
</dbReference>
<comment type="subunit">
    <text evidence="1">Self-associates forming complexes of several hundred monomers.</text>
</comment>
<dbReference type="InterPro" id="IPR028002">
    <property type="entry name" value="Myb_DNA-bind_5"/>
</dbReference>
<keyword evidence="6" id="KW-0175">Coiled coil</keyword>
<feature type="region of interest" description="Disordered" evidence="7">
    <location>
        <begin position="174"/>
        <end position="201"/>
    </location>
</feature>
<proteinExistence type="predicted"/>
<feature type="domain" description="Myb/SANT-like DNA-binding" evidence="8">
    <location>
        <begin position="41"/>
        <end position="112"/>
    </location>
</feature>
<dbReference type="AlphaFoldDB" id="A0A9N9QNL0"/>
<dbReference type="EMBL" id="OU892279">
    <property type="protein sequence ID" value="CAG9766919.1"/>
    <property type="molecule type" value="Genomic_DNA"/>
</dbReference>
<sequence length="297" mass="33381">MSIVIVIKLSLIIYNSMRKGQIALETVIFRAKFMCKIMATKYTETEKMFLVQMAAQHRVIAENKKTDAVSLKEKHAAWDKIQCSYCSQGFPTKSVKQLKKCWDNIKQKKRQQNTLARQNRLLTGGGSSKEVITDPVTDFAGSAFPAIDVELGNDWDSTAVFEKKNLLSPLATKGNDAVMDNRTPLSPLNDESSQSEDEAVLPCQPSAGASMKVVPEQLISAPIDQKALHPSNRRMRSKRTCSCNDELIQLQIKKVRDGIAQQRELHEKRMEAANAEARLTMVRLLQAEEELRDSLDK</sequence>
<evidence type="ECO:0000313" key="9">
    <source>
        <dbReference type="EMBL" id="CAG9766919.1"/>
    </source>
</evidence>
<dbReference type="OrthoDB" id="6776977at2759"/>
<keyword evidence="3" id="KW-0805">Transcription regulation</keyword>
<evidence type="ECO:0000259" key="8">
    <source>
        <dbReference type="Pfam" id="PF13873"/>
    </source>
</evidence>
<keyword evidence="10" id="KW-1185">Reference proteome</keyword>
<evidence type="ECO:0000256" key="6">
    <source>
        <dbReference type="SAM" id="Coils"/>
    </source>
</evidence>